<protein>
    <recommendedName>
        <fullName evidence="2">UPF0102 protein A2401_00025</fullName>
    </recommendedName>
</protein>
<dbReference type="PANTHER" id="PTHR34039:SF1">
    <property type="entry name" value="UPF0102 PROTEIN YRAN"/>
    <property type="match status" value="1"/>
</dbReference>
<accession>A0A1G2JCR1</accession>
<sequence>MSQHNEVGKIGEDLAREYLEKNGYKILEQNYKTKYAEIDLVAEKSEGFLTKPKLVFVEVRTKVGEQWGTPEDTINKAKLWKVLQNAKSYTAFAKWQGSCRIDAICIVLKPRDKHGAPGSGDFSVQRLTHHKNIIAG</sequence>
<dbReference type="InterPro" id="IPR003509">
    <property type="entry name" value="UPF0102_YraN-like"/>
</dbReference>
<dbReference type="PANTHER" id="PTHR34039">
    <property type="entry name" value="UPF0102 PROTEIN YRAN"/>
    <property type="match status" value="1"/>
</dbReference>
<comment type="similarity">
    <text evidence="1 2">Belongs to the UPF0102 family.</text>
</comment>
<dbReference type="EMBL" id="MHPP01000012">
    <property type="protein sequence ID" value="OGZ84817.1"/>
    <property type="molecule type" value="Genomic_DNA"/>
</dbReference>
<dbReference type="Pfam" id="PF02021">
    <property type="entry name" value="UPF0102"/>
    <property type="match status" value="1"/>
</dbReference>
<dbReference type="Gene3D" id="3.40.1350.10">
    <property type="match status" value="1"/>
</dbReference>
<dbReference type="AlphaFoldDB" id="A0A1G2JCR1"/>
<comment type="caution">
    <text evidence="3">The sequence shown here is derived from an EMBL/GenBank/DDBJ whole genome shotgun (WGS) entry which is preliminary data.</text>
</comment>
<dbReference type="InterPro" id="IPR011335">
    <property type="entry name" value="Restrct_endonuc-II-like"/>
</dbReference>
<evidence type="ECO:0000313" key="3">
    <source>
        <dbReference type="EMBL" id="OGZ84817.1"/>
    </source>
</evidence>
<evidence type="ECO:0000256" key="2">
    <source>
        <dbReference type="HAMAP-Rule" id="MF_00048"/>
    </source>
</evidence>
<dbReference type="Proteomes" id="UP000177751">
    <property type="component" value="Unassembled WGS sequence"/>
</dbReference>
<dbReference type="CDD" id="cd20736">
    <property type="entry name" value="PoNe_Nuclease"/>
    <property type="match status" value="1"/>
</dbReference>
<dbReference type="STRING" id="1802229.A2401_00025"/>
<dbReference type="InterPro" id="IPR011856">
    <property type="entry name" value="tRNA_endonuc-like_dom_sf"/>
</dbReference>
<gene>
    <name evidence="3" type="ORF">A2401_00025</name>
</gene>
<dbReference type="HAMAP" id="MF_00048">
    <property type="entry name" value="UPF0102"/>
    <property type="match status" value="1"/>
</dbReference>
<dbReference type="GO" id="GO:0003676">
    <property type="term" value="F:nucleic acid binding"/>
    <property type="evidence" value="ECO:0007669"/>
    <property type="project" value="InterPro"/>
</dbReference>
<dbReference type="SUPFAM" id="SSF52980">
    <property type="entry name" value="Restriction endonuclease-like"/>
    <property type="match status" value="1"/>
</dbReference>
<name>A0A1G2JCR1_9BACT</name>
<evidence type="ECO:0000256" key="1">
    <source>
        <dbReference type="ARBA" id="ARBA00006738"/>
    </source>
</evidence>
<proteinExistence type="inferred from homology"/>
<organism evidence="3 4">
    <name type="scientific">Candidatus Staskawiczbacteria bacterium RIFOXYC1_FULL_38_18</name>
    <dbReference type="NCBI Taxonomy" id="1802229"/>
    <lineage>
        <taxon>Bacteria</taxon>
        <taxon>Candidatus Staskawicziibacteriota</taxon>
    </lineage>
</organism>
<evidence type="ECO:0000313" key="4">
    <source>
        <dbReference type="Proteomes" id="UP000177751"/>
    </source>
</evidence>
<reference evidence="3 4" key="1">
    <citation type="journal article" date="2016" name="Nat. Commun.">
        <title>Thousands of microbial genomes shed light on interconnected biogeochemical processes in an aquifer system.</title>
        <authorList>
            <person name="Anantharaman K."/>
            <person name="Brown C.T."/>
            <person name="Hug L.A."/>
            <person name="Sharon I."/>
            <person name="Castelle C.J."/>
            <person name="Probst A.J."/>
            <person name="Thomas B.C."/>
            <person name="Singh A."/>
            <person name="Wilkins M.J."/>
            <person name="Karaoz U."/>
            <person name="Brodie E.L."/>
            <person name="Williams K.H."/>
            <person name="Hubbard S.S."/>
            <person name="Banfield J.F."/>
        </authorList>
    </citation>
    <scope>NUCLEOTIDE SEQUENCE [LARGE SCALE GENOMIC DNA]</scope>
</reference>